<feature type="domain" description="N-acetyltransferase" evidence="3">
    <location>
        <begin position="9"/>
        <end position="177"/>
    </location>
</feature>
<dbReference type="EMBL" id="ASRX01000036">
    <property type="protein sequence ID" value="EYF04304.1"/>
    <property type="molecule type" value="Genomic_DNA"/>
</dbReference>
<reference evidence="4 5" key="1">
    <citation type="submission" date="2013-05" db="EMBL/GenBank/DDBJ databases">
        <title>Genome assembly of Chondromyces apiculatus DSM 436.</title>
        <authorList>
            <person name="Sharma G."/>
            <person name="Khatri I."/>
            <person name="Kaur C."/>
            <person name="Mayilraj S."/>
            <person name="Subramanian S."/>
        </authorList>
    </citation>
    <scope>NUCLEOTIDE SEQUENCE [LARGE SCALE GENOMIC DNA]</scope>
    <source>
        <strain evidence="4 5">DSM 436</strain>
    </source>
</reference>
<dbReference type="PANTHER" id="PTHR43877">
    <property type="entry name" value="AMINOALKYLPHOSPHONATE N-ACETYLTRANSFERASE-RELATED-RELATED"/>
    <property type="match status" value="1"/>
</dbReference>
<evidence type="ECO:0000313" key="4">
    <source>
        <dbReference type="EMBL" id="EYF04304.1"/>
    </source>
</evidence>
<gene>
    <name evidence="4" type="ORF">CAP_4648</name>
</gene>
<dbReference type="RefSeq" id="WP_044244461.1">
    <property type="nucleotide sequence ID" value="NZ_ASRX01000036.1"/>
</dbReference>
<dbReference type="PANTHER" id="PTHR43877:SF1">
    <property type="entry name" value="ACETYLTRANSFERASE"/>
    <property type="match status" value="1"/>
</dbReference>
<proteinExistence type="predicted"/>
<evidence type="ECO:0000256" key="1">
    <source>
        <dbReference type="ARBA" id="ARBA00022679"/>
    </source>
</evidence>
<organism evidence="4 5">
    <name type="scientific">Chondromyces apiculatus DSM 436</name>
    <dbReference type="NCBI Taxonomy" id="1192034"/>
    <lineage>
        <taxon>Bacteria</taxon>
        <taxon>Pseudomonadati</taxon>
        <taxon>Myxococcota</taxon>
        <taxon>Polyangia</taxon>
        <taxon>Polyangiales</taxon>
        <taxon>Polyangiaceae</taxon>
        <taxon>Chondromyces</taxon>
    </lineage>
</organism>
<dbReference type="CDD" id="cd04301">
    <property type="entry name" value="NAT_SF"/>
    <property type="match status" value="1"/>
</dbReference>
<dbReference type="SUPFAM" id="SSF55729">
    <property type="entry name" value="Acyl-CoA N-acyltransferases (Nat)"/>
    <property type="match status" value="1"/>
</dbReference>
<dbReference type="eggNOG" id="COG1247">
    <property type="taxonomic scope" value="Bacteria"/>
</dbReference>
<dbReference type="OrthoDB" id="8595358at2"/>
<dbReference type="InterPro" id="IPR050832">
    <property type="entry name" value="Bact_Acetyltransf"/>
</dbReference>
<comment type="caution">
    <text evidence="4">The sequence shown here is derived from an EMBL/GenBank/DDBJ whole genome shotgun (WGS) entry which is preliminary data.</text>
</comment>
<evidence type="ECO:0000259" key="3">
    <source>
        <dbReference type="PROSITE" id="PS51186"/>
    </source>
</evidence>
<dbReference type="GO" id="GO:0016747">
    <property type="term" value="F:acyltransferase activity, transferring groups other than amino-acyl groups"/>
    <property type="evidence" value="ECO:0007669"/>
    <property type="project" value="InterPro"/>
</dbReference>
<dbReference type="STRING" id="1192034.CAP_4648"/>
<keyword evidence="5" id="KW-1185">Reference proteome</keyword>
<dbReference type="InterPro" id="IPR016181">
    <property type="entry name" value="Acyl_CoA_acyltransferase"/>
</dbReference>
<evidence type="ECO:0000256" key="2">
    <source>
        <dbReference type="ARBA" id="ARBA00023315"/>
    </source>
</evidence>
<accession>A0A017T4Y7</accession>
<dbReference type="AlphaFoldDB" id="A0A017T4Y7"/>
<evidence type="ECO:0000313" key="5">
    <source>
        <dbReference type="Proteomes" id="UP000019678"/>
    </source>
</evidence>
<dbReference type="PROSITE" id="PS51186">
    <property type="entry name" value="GNAT"/>
    <property type="match status" value="1"/>
</dbReference>
<sequence>MPPNQITRITLRRAIPRDASAIARAHVDSWQAAYLGLIPAAVLNRLTVPVQTANWRRILDADETGTHTWVIANDSTVLGFSSAGPCRDDDDNPRHVGEIYTLYLIPAAWSRGLGSELLDTAQSGLARRGLSAATLWVLAGNTRARRFYELNGFVPDGARRPTKLGDAELTEMRYRRAL</sequence>
<keyword evidence="2" id="KW-0012">Acyltransferase</keyword>
<dbReference type="Pfam" id="PF00583">
    <property type="entry name" value="Acetyltransf_1"/>
    <property type="match status" value="1"/>
</dbReference>
<dbReference type="InterPro" id="IPR000182">
    <property type="entry name" value="GNAT_dom"/>
</dbReference>
<name>A0A017T4Y7_9BACT</name>
<protein>
    <submittedName>
        <fullName evidence="4">GCN5-related N-acetyltransferase</fullName>
    </submittedName>
</protein>
<dbReference type="Proteomes" id="UP000019678">
    <property type="component" value="Unassembled WGS sequence"/>
</dbReference>
<keyword evidence="1 4" id="KW-0808">Transferase</keyword>
<dbReference type="Gene3D" id="3.40.630.30">
    <property type="match status" value="1"/>
</dbReference>